<name>A0A183DFW2_9BILA</name>
<organism evidence="1">
    <name type="scientific">Gongylonema pulchrum</name>
    <dbReference type="NCBI Taxonomy" id="637853"/>
    <lineage>
        <taxon>Eukaryota</taxon>
        <taxon>Metazoa</taxon>
        <taxon>Ecdysozoa</taxon>
        <taxon>Nematoda</taxon>
        <taxon>Chromadorea</taxon>
        <taxon>Rhabditida</taxon>
        <taxon>Spirurina</taxon>
        <taxon>Spiruromorpha</taxon>
        <taxon>Spiruroidea</taxon>
        <taxon>Gongylonematidae</taxon>
        <taxon>Gongylonema</taxon>
    </lineage>
</organism>
<dbReference type="AlphaFoldDB" id="A0A183DFW2"/>
<sequence>LSSSGYYKIKNSDASIEIGVSADGQQQITSCTVAWFGERPVEAPKLRNYISRNRWGHVHATFTSIFHLLPSNLTRFAISLSICQSNNELLQIF</sequence>
<accession>A0A183DFW2</accession>
<protein>
    <submittedName>
        <fullName evidence="1">DOMON domain-containing protein</fullName>
    </submittedName>
</protein>
<proteinExistence type="predicted"/>
<evidence type="ECO:0000313" key="1">
    <source>
        <dbReference type="WBParaSite" id="GPUH_0000761201-mRNA-1"/>
    </source>
</evidence>
<reference evidence="1" key="1">
    <citation type="submission" date="2016-06" db="UniProtKB">
        <authorList>
            <consortium name="WormBaseParasite"/>
        </authorList>
    </citation>
    <scope>IDENTIFICATION</scope>
</reference>
<dbReference type="WBParaSite" id="GPUH_0000761201-mRNA-1">
    <property type="protein sequence ID" value="GPUH_0000761201-mRNA-1"/>
    <property type="gene ID" value="GPUH_0000761201"/>
</dbReference>